<accession>A0A0G0E398</accession>
<sequence length="398" mass="46655">MKTLPKLLLIFFIIFLFSIIIGEGYLLFSNKGSCPLNFCYLNSSQSESESELEKIRNIEKQAKKIEEIQITGWIPDWDFQDGFNSLRTQKDTFSSISPFWYDLNEDGSLEPNASTNNEEFIQFVKNNNIELIPTITTFNADTLSSMLNSIEYREKHLNEIIQIVTRNNYDGIDLDYESVYLDDDELFYNFLETLALILHENNKKLVFTAVSKWGEEDILYTTLPQTRKTFDYKRLAKITDELRIMTYDYTNRTSIYYGPVSPIAWVEDVIRYAIYVGVPREKLVIGIPTYAFDFTERPALPKIEYYPVLYMRTGENLKEASAYYYDEIKKVTAAYDFEVEFNDYWGEAIGKYTNDNDENHIVVFQNQESIDLRKKLAADYGIKGVTYWRIGDEVDLRY</sequence>
<dbReference type="Proteomes" id="UP000034581">
    <property type="component" value="Unassembled WGS sequence"/>
</dbReference>
<comment type="caution">
    <text evidence="4">The sequence shown here is derived from an EMBL/GenBank/DDBJ whole genome shotgun (WGS) entry which is preliminary data.</text>
</comment>
<evidence type="ECO:0000313" key="4">
    <source>
        <dbReference type="EMBL" id="KKP69745.1"/>
    </source>
</evidence>
<keyword evidence="2" id="KW-1133">Transmembrane helix</keyword>
<name>A0A0G0E398_UNCC3</name>
<dbReference type="GO" id="GO:0005975">
    <property type="term" value="P:carbohydrate metabolic process"/>
    <property type="evidence" value="ECO:0007669"/>
    <property type="project" value="InterPro"/>
</dbReference>
<dbReference type="AlphaFoldDB" id="A0A0G0E398"/>
<protein>
    <recommendedName>
        <fullName evidence="3">GH18 domain-containing protein</fullName>
    </recommendedName>
</protein>
<dbReference type="SMART" id="SM00636">
    <property type="entry name" value="Glyco_18"/>
    <property type="match status" value="1"/>
</dbReference>
<dbReference type="InterPro" id="IPR029070">
    <property type="entry name" value="Chitinase_insertion_sf"/>
</dbReference>
<dbReference type="InterPro" id="IPR011583">
    <property type="entry name" value="Chitinase_II/V-like_cat"/>
</dbReference>
<organism evidence="4 5">
    <name type="scientific">candidate division CPR3 bacterium GW2011_GWF2_35_18</name>
    <dbReference type="NCBI Taxonomy" id="1618350"/>
    <lineage>
        <taxon>Bacteria</taxon>
        <taxon>Bacteria division CPR3</taxon>
    </lineage>
</organism>
<keyword evidence="2" id="KW-0472">Membrane</keyword>
<dbReference type="PROSITE" id="PS51910">
    <property type="entry name" value="GH18_2"/>
    <property type="match status" value="1"/>
</dbReference>
<reference evidence="4 5" key="1">
    <citation type="journal article" date="2015" name="Nature">
        <title>rRNA introns, odd ribosomes, and small enigmatic genomes across a large radiation of phyla.</title>
        <authorList>
            <person name="Brown C.T."/>
            <person name="Hug L.A."/>
            <person name="Thomas B.C."/>
            <person name="Sharon I."/>
            <person name="Castelle C.J."/>
            <person name="Singh A."/>
            <person name="Wilkins M.J."/>
            <person name="Williams K.H."/>
            <person name="Banfield J.F."/>
        </authorList>
    </citation>
    <scope>NUCLEOTIDE SEQUENCE [LARGE SCALE GENOMIC DNA]</scope>
</reference>
<dbReference type="PANTHER" id="PTHR46066:SF2">
    <property type="entry name" value="CHITINASE DOMAIN-CONTAINING PROTEIN 1"/>
    <property type="match status" value="1"/>
</dbReference>
<proteinExistence type="predicted"/>
<keyword evidence="2" id="KW-0812">Transmembrane</keyword>
<gene>
    <name evidence="4" type="ORF">UR67_C0003G0023</name>
</gene>
<evidence type="ECO:0000259" key="3">
    <source>
        <dbReference type="PROSITE" id="PS51910"/>
    </source>
</evidence>
<evidence type="ECO:0000313" key="5">
    <source>
        <dbReference type="Proteomes" id="UP000034581"/>
    </source>
</evidence>
<dbReference type="Gene3D" id="3.10.50.10">
    <property type="match status" value="1"/>
</dbReference>
<dbReference type="InterPro" id="IPR017853">
    <property type="entry name" value="GH"/>
</dbReference>
<feature type="coiled-coil region" evidence="1">
    <location>
        <begin position="41"/>
        <end position="68"/>
    </location>
</feature>
<dbReference type="GO" id="GO:0008061">
    <property type="term" value="F:chitin binding"/>
    <property type="evidence" value="ECO:0007669"/>
    <property type="project" value="InterPro"/>
</dbReference>
<dbReference type="EMBL" id="LBQB01000003">
    <property type="protein sequence ID" value="KKP69745.1"/>
    <property type="molecule type" value="Genomic_DNA"/>
</dbReference>
<dbReference type="PANTHER" id="PTHR46066">
    <property type="entry name" value="CHITINASE DOMAIN-CONTAINING PROTEIN 1 FAMILY MEMBER"/>
    <property type="match status" value="1"/>
</dbReference>
<evidence type="ECO:0000256" key="2">
    <source>
        <dbReference type="SAM" id="Phobius"/>
    </source>
</evidence>
<dbReference type="Gene3D" id="3.20.20.80">
    <property type="entry name" value="Glycosidases"/>
    <property type="match status" value="1"/>
</dbReference>
<dbReference type="InterPro" id="IPR001223">
    <property type="entry name" value="Glyco_hydro18_cat"/>
</dbReference>
<dbReference type="SUPFAM" id="SSF51445">
    <property type="entry name" value="(Trans)glycosidases"/>
    <property type="match status" value="1"/>
</dbReference>
<evidence type="ECO:0000256" key="1">
    <source>
        <dbReference type="SAM" id="Coils"/>
    </source>
</evidence>
<dbReference type="Pfam" id="PF00704">
    <property type="entry name" value="Glyco_hydro_18"/>
    <property type="match status" value="1"/>
</dbReference>
<feature type="transmembrane region" description="Helical" evidence="2">
    <location>
        <begin position="7"/>
        <end position="28"/>
    </location>
</feature>
<feature type="domain" description="GH18" evidence="3">
    <location>
        <begin position="68"/>
        <end position="398"/>
    </location>
</feature>
<keyword evidence="1" id="KW-0175">Coiled coil</keyword>
<dbReference type="STRING" id="1618350.UR67_C0003G0023"/>